<dbReference type="InterPro" id="IPR002227">
    <property type="entry name" value="Tyrosinase_Cu-bd"/>
</dbReference>
<comment type="caution">
    <text evidence="5">The sequence shown here is derived from an EMBL/GenBank/DDBJ whole genome shotgun (WGS) entry which is preliminary data.</text>
</comment>
<keyword evidence="1" id="KW-0479">Metal-binding</keyword>
<feature type="region of interest" description="Disordered" evidence="3">
    <location>
        <begin position="257"/>
        <end position="288"/>
    </location>
</feature>
<dbReference type="OrthoDB" id="6132182at2759"/>
<dbReference type="Pfam" id="PF00264">
    <property type="entry name" value="Tyrosinase"/>
    <property type="match status" value="1"/>
</dbReference>
<dbReference type="EMBL" id="LSSN01000019">
    <property type="protein sequence ID" value="OMJ26439.1"/>
    <property type="molecule type" value="Genomic_DNA"/>
</dbReference>
<reference evidence="5 6" key="1">
    <citation type="submission" date="2017-01" db="EMBL/GenBank/DDBJ databases">
        <authorList>
            <person name="Mah S.A."/>
            <person name="Swanson W.J."/>
            <person name="Moy G.W."/>
            <person name="Vacquier V.D."/>
        </authorList>
    </citation>
    <scope>NUCLEOTIDE SEQUENCE [LARGE SCALE GENOMIC DNA]</scope>
    <source>
        <strain evidence="5 6">GSMNP</strain>
    </source>
</reference>
<evidence type="ECO:0000313" key="6">
    <source>
        <dbReference type="Proteomes" id="UP000187283"/>
    </source>
</evidence>
<evidence type="ECO:0000256" key="3">
    <source>
        <dbReference type="SAM" id="MobiDB-lite"/>
    </source>
</evidence>
<gene>
    <name evidence="5" type="ORF">AYI70_g149</name>
</gene>
<dbReference type="PROSITE" id="PS00497">
    <property type="entry name" value="TYROSINASE_1"/>
    <property type="match status" value="1"/>
</dbReference>
<sequence>MQNDGHFARLSDMHTKLFGVVHGGPIFLPFHRRIVQDFEDSGKRYDPNFFVPYWDSTRDYQNPDKSIVFSSDYLGGNGNPNRDNCISDGVQFGWNMSYPRPHCLRRIFNGPNGTMKAWYSPETMTSTLQTSTDMDNFRSNLEFTLHGAVHLGVSGDMTTPEAPNDFVFYLHHSNMDRLWWKWQNSQEKNLMDYGGKNPEKSNPAALSDTIDGYNETVSDVMRMGYGTLCSIYDDVVPLPSLNLNLSALRNLRTVSNSNMTASNSSSTSQSRKSTSSKSQGDDDSDFVDQSMNLGLRTLSAPTLEKFFPALKSSEINLNLVETSGAKLGVVLGNIFSTNSTNSLKRRGSPVPLKYQPVYSSSSRVYNNKPKTIKKLPVPIMPPDRYITMHKYKRSDVERAVNRCIDLVNTLNNEGYVSPF</sequence>
<dbReference type="Gene3D" id="1.10.1280.10">
    <property type="entry name" value="Di-copper center containing domain from catechol oxidase"/>
    <property type="match status" value="1"/>
</dbReference>
<evidence type="ECO:0000256" key="1">
    <source>
        <dbReference type="ARBA" id="ARBA00022723"/>
    </source>
</evidence>
<evidence type="ECO:0000256" key="2">
    <source>
        <dbReference type="ARBA" id="ARBA00023008"/>
    </source>
</evidence>
<dbReference type="STRING" id="133412.A0A1R1YHR6"/>
<dbReference type="PANTHER" id="PTHR11474">
    <property type="entry name" value="TYROSINASE FAMILY MEMBER"/>
    <property type="match status" value="1"/>
</dbReference>
<dbReference type="AlphaFoldDB" id="A0A1R1YHR6"/>
<dbReference type="PRINTS" id="PR00092">
    <property type="entry name" value="TYROSINASE"/>
</dbReference>
<keyword evidence="2" id="KW-0186">Copper</keyword>
<dbReference type="InterPro" id="IPR050316">
    <property type="entry name" value="Tyrosinase/Hemocyanin"/>
</dbReference>
<dbReference type="GO" id="GO:0016491">
    <property type="term" value="F:oxidoreductase activity"/>
    <property type="evidence" value="ECO:0007669"/>
    <property type="project" value="InterPro"/>
</dbReference>
<accession>A0A1R1YHR6</accession>
<name>A0A1R1YHR6_9FUNG</name>
<dbReference type="SUPFAM" id="SSF48056">
    <property type="entry name" value="Di-copper centre-containing domain"/>
    <property type="match status" value="1"/>
</dbReference>
<feature type="compositionally biased region" description="Low complexity" evidence="3">
    <location>
        <begin position="257"/>
        <end position="278"/>
    </location>
</feature>
<feature type="domain" description="Tyrosinase copper-binding" evidence="4">
    <location>
        <begin position="22"/>
        <end position="39"/>
    </location>
</feature>
<protein>
    <submittedName>
        <fullName evidence="5">Tyrosinase</fullName>
    </submittedName>
</protein>
<keyword evidence="6" id="KW-1185">Reference proteome</keyword>
<dbReference type="InterPro" id="IPR008922">
    <property type="entry name" value="Di-copper_centre_dom_sf"/>
</dbReference>
<evidence type="ECO:0000259" key="4">
    <source>
        <dbReference type="PROSITE" id="PS00497"/>
    </source>
</evidence>
<dbReference type="Proteomes" id="UP000187283">
    <property type="component" value="Unassembled WGS sequence"/>
</dbReference>
<proteinExistence type="predicted"/>
<dbReference type="PANTHER" id="PTHR11474:SF126">
    <property type="entry name" value="TYROSINASE-LIKE PROTEIN TYR-1-RELATED"/>
    <property type="match status" value="1"/>
</dbReference>
<dbReference type="GO" id="GO:0046872">
    <property type="term" value="F:metal ion binding"/>
    <property type="evidence" value="ECO:0007669"/>
    <property type="project" value="UniProtKB-KW"/>
</dbReference>
<evidence type="ECO:0000313" key="5">
    <source>
        <dbReference type="EMBL" id="OMJ26439.1"/>
    </source>
</evidence>
<organism evidence="5 6">
    <name type="scientific">Smittium culicis</name>
    <dbReference type="NCBI Taxonomy" id="133412"/>
    <lineage>
        <taxon>Eukaryota</taxon>
        <taxon>Fungi</taxon>
        <taxon>Fungi incertae sedis</taxon>
        <taxon>Zoopagomycota</taxon>
        <taxon>Kickxellomycotina</taxon>
        <taxon>Harpellomycetes</taxon>
        <taxon>Harpellales</taxon>
        <taxon>Legeriomycetaceae</taxon>
        <taxon>Smittium</taxon>
    </lineage>
</organism>